<keyword evidence="1" id="KW-0472">Membrane</keyword>
<keyword evidence="3" id="KW-1185">Reference proteome</keyword>
<dbReference type="Proteomes" id="UP000594263">
    <property type="component" value="Unplaced"/>
</dbReference>
<name>A0A7N0TJS9_KALFE</name>
<dbReference type="EnsemblPlants" id="Kaladp0039s0095.1.v1.1">
    <property type="protein sequence ID" value="Kaladp0039s0095.1.v1.1.CDS.1"/>
    <property type="gene ID" value="Kaladp0039s0095.v1.1"/>
</dbReference>
<accession>A0A7N0TJS9</accession>
<dbReference type="PANTHER" id="PTHR48223:SF1">
    <property type="entry name" value="ABC TRANSMEMBRANE TYPE-1 DOMAIN-CONTAINING PROTEIN"/>
    <property type="match status" value="1"/>
</dbReference>
<dbReference type="PANTHER" id="PTHR48223">
    <property type="entry name" value="DEFECTIVE 2759, PUTATIVE ISOFORM 1-RELATED"/>
    <property type="match status" value="1"/>
</dbReference>
<organism evidence="2 3">
    <name type="scientific">Kalanchoe fedtschenkoi</name>
    <name type="common">Lavender scallops</name>
    <name type="synonym">South American air plant</name>
    <dbReference type="NCBI Taxonomy" id="63787"/>
    <lineage>
        <taxon>Eukaryota</taxon>
        <taxon>Viridiplantae</taxon>
        <taxon>Streptophyta</taxon>
        <taxon>Embryophyta</taxon>
        <taxon>Tracheophyta</taxon>
        <taxon>Spermatophyta</taxon>
        <taxon>Magnoliopsida</taxon>
        <taxon>eudicotyledons</taxon>
        <taxon>Gunneridae</taxon>
        <taxon>Pentapetalae</taxon>
        <taxon>Saxifragales</taxon>
        <taxon>Crassulaceae</taxon>
        <taxon>Kalanchoe</taxon>
    </lineage>
</organism>
<reference evidence="2" key="1">
    <citation type="submission" date="2021-01" db="UniProtKB">
        <authorList>
            <consortium name="EnsemblPlants"/>
        </authorList>
    </citation>
    <scope>IDENTIFICATION</scope>
</reference>
<dbReference type="Gramene" id="Kaladp0039s0095.1.v1.1">
    <property type="protein sequence ID" value="Kaladp0039s0095.1.v1.1.CDS.1"/>
    <property type="gene ID" value="Kaladp0039s0095.v1.1"/>
</dbReference>
<dbReference type="AlphaFoldDB" id="A0A7N0TJS9"/>
<evidence type="ECO:0000256" key="1">
    <source>
        <dbReference type="SAM" id="Phobius"/>
    </source>
</evidence>
<evidence type="ECO:0000313" key="2">
    <source>
        <dbReference type="EnsemblPlants" id="Kaladp0039s0095.1.v1.1.CDS.1"/>
    </source>
</evidence>
<keyword evidence="1" id="KW-0812">Transmembrane</keyword>
<feature type="transmembrane region" description="Helical" evidence="1">
    <location>
        <begin position="42"/>
        <end position="66"/>
    </location>
</feature>
<protein>
    <submittedName>
        <fullName evidence="2">Uncharacterized protein</fullName>
    </submittedName>
</protein>
<evidence type="ECO:0000313" key="3">
    <source>
        <dbReference type="Proteomes" id="UP000594263"/>
    </source>
</evidence>
<sequence>MVFSKHLFLYNNLTLFLLLSVPFFLAVTVAYGTEVTRELAPLWVMGPLIVALYVKLARWIVALYIFTFKMTVIFLKNTPSYLQTAFAFAAQGGIQTAIYACFWKPIVDIKNADYKQLLRRKQKQYQEWSNEKFLDFAEAIWPFYCRTVRFLKRANLI</sequence>
<keyword evidence="1" id="KW-1133">Transmembrane helix</keyword>
<proteinExistence type="predicted"/>
<dbReference type="OMA" id="VKLARWI"/>